<sequence>MGRTILRAEGISKSFSKVQVLKNVDFELEAAETHILMGENGAGKSTLMKILTGVYRKSSGKIFLENENGDLEETDFHNPKAALEKGISMVFQEFNLMDNMSIAENISMGFAPAKHGVIDWKAMNEEAVGWMKMVDLNLPPTTIVGKLSTAQKQCVEIAKCLSHNARIIILDEPTSSLSEKEVRTLFSLIDKLKKEGISFIYISHRMEEIFEIGDRVTVFRDGEQVGVRNISETTENELIRLMIGREFKDKYSDYDETKERQVAIEAEGIITSKFDTPIDFKAWSGEIVGIFGLIGAGRTELARVLFGIDQSPCGVLKKDGKILKLRSASDAISNRIGMVPEDRKELGLIVKQDIQSNLTIVKLRDLPKILTSTKKETQITEHYIDALSIACAGRKQLVERLSGGNQQKVVISKWLSLKLDVLILDEPTRGVDVKAKAEIYEIIRELADQGMCVIMISSDLPEILRVSHRVVVMHDGKITLDGLTRNYDQEKIMHAAIS</sequence>
<dbReference type="InterPro" id="IPR017871">
    <property type="entry name" value="ABC_transporter-like_CS"/>
</dbReference>
<keyword evidence="7 11" id="KW-0067">ATP-binding</keyword>
<keyword evidence="4" id="KW-0762">Sugar transport</keyword>
<dbReference type="InterPro" id="IPR027417">
    <property type="entry name" value="P-loop_NTPase"/>
</dbReference>
<comment type="subcellular location">
    <subcellularLocation>
        <location evidence="1">Cell membrane</location>
        <topology evidence="1">Peripheral membrane protein</topology>
    </subcellularLocation>
</comment>
<dbReference type="InterPro" id="IPR003593">
    <property type="entry name" value="AAA+_ATPase"/>
</dbReference>
<evidence type="ECO:0000313" key="12">
    <source>
        <dbReference type="Proteomes" id="UP000481852"/>
    </source>
</evidence>
<dbReference type="GO" id="GO:0005886">
    <property type="term" value="C:plasma membrane"/>
    <property type="evidence" value="ECO:0007669"/>
    <property type="project" value="UniProtKB-SubCell"/>
</dbReference>
<protein>
    <submittedName>
        <fullName evidence="11">Sugar ABC transporter ATP-binding protein</fullName>
    </submittedName>
</protein>
<dbReference type="SUPFAM" id="SSF52540">
    <property type="entry name" value="P-loop containing nucleoside triphosphate hydrolases"/>
    <property type="match status" value="2"/>
</dbReference>
<feature type="domain" description="ABC transporter" evidence="10">
    <location>
        <begin position="257"/>
        <end position="496"/>
    </location>
</feature>
<dbReference type="GO" id="GO:0005524">
    <property type="term" value="F:ATP binding"/>
    <property type="evidence" value="ECO:0007669"/>
    <property type="project" value="UniProtKB-KW"/>
</dbReference>
<dbReference type="SMART" id="SM00382">
    <property type="entry name" value="AAA"/>
    <property type="match status" value="2"/>
</dbReference>
<evidence type="ECO:0000313" key="11">
    <source>
        <dbReference type="EMBL" id="MSS15737.1"/>
    </source>
</evidence>
<evidence type="ECO:0000256" key="7">
    <source>
        <dbReference type="ARBA" id="ARBA00022840"/>
    </source>
</evidence>
<keyword evidence="8" id="KW-1278">Translocase</keyword>
<dbReference type="PROSITE" id="PS00211">
    <property type="entry name" value="ABC_TRANSPORTER_1"/>
    <property type="match status" value="1"/>
</dbReference>
<dbReference type="PANTHER" id="PTHR43790:SF3">
    <property type="entry name" value="D-ALLOSE IMPORT ATP-BINDING PROTEIN ALSA-RELATED"/>
    <property type="match status" value="1"/>
</dbReference>
<feature type="domain" description="ABC transporter" evidence="10">
    <location>
        <begin position="6"/>
        <end position="246"/>
    </location>
</feature>
<dbReference type="PANTHER" id="PTHR43790">
    <property type="entry name" value="CARBOHYDRATE TRANSPORT ATP-BINDING PROTEIN MG119-RELATED"/>
    <property type="match status" value="1"/>
</dbReference>
<evidence type="ECO:0000256" key="6">
    <source>
        <dbReference type="ARBA" id="ARBA00022741"/>
    </source>
</evidence>
<keyword evidence="2" id="KW-0813">Transport</keyword>
<evidence type="ECO:0000256" key="1">
    <source>
        <dbReference type="ARBA" id="ARBA00004202"/>
    </source>
</evidence>
<reference evidence="11 12" key="1">
    <citation type="submission" date="2019-08" db="EMBL/GenBank/DDBJ databases">
        <title>In-depth cultivation of the pig gut microbiome towards novel bacterial diversity and tailored functional studies.</title>
        <authorList>
            <person name="Wylensek D."/>
            <person name="Hitch T.C.A."/>
            <person name="Clavel T."/>
        </authorList>
    </citation>
    <scope>NUCLEOTIDE SEQUENCE [LARGE SCALE GENOMIC DNA]</scope>
    <source>
        <strain evidence="11 12">Oil+RF-744-WCA-WT-11</strain>
    </source>
</reference>
<proteinExistence type="predicted"/>
<evidence type="ECO:0000259" key="10">
    <source>
        <dbReference type="PROSITE" id="PS50893"/>
    </source>
</evidence>
<dbReference type="InterPro" id="IPR050107">
    <property type="entry name" value="ABC_carbohydrate_import_ATPase"/>
</dbReference>
<comment type="caution">
    <text evidence="11">The sequence shown here is derived from an EMBL/GenBank/DDBJ whole genome shotgun (WGS) entry which is preliminary data.</text>
</comment>
<dbReference type="Proteomes" id="UP000481852">
    <property type="component" value="Unassembled WGS sequence"/>
</dbReference>
<name>A0A6L5X818_9FIRM</name>
<dbReference type="EMBL" id="VULZ01000014">
    <property type="protein sequence ID" value="MSS15737.1"/>
    <property type="molecule type" value="Genomic_DNA"/>
</dbReference>
<evidence type="ECO:0000256" key="2">
    <source>
        <dbReference type="ARBA" id="ARBA00022448"/>
    </source>
</evidence>
<gene>
    <name evidence="11" type="ORF">FYJ35_11970</name>
</gene>
<dbReference type="RefSeq" id="WP_154526885.1">
    <property type="nucleotide sequence ID" value="NZ_VULZ01000014.1"/>
</dbReference>
<dbReference type="GO" id="GO:0016887">
    <property type="term" value="F:ATP hydrolysis activity"/>
    <property type="evidence" value="ECO:0007669"/>
    <property type="project" value="InterPro"/>
</dbReference>
<evidence type="ECO:0000256" key="5">
    <source>
        <dbReference type="ARBA" id="ARBA00022737"/>
    </source>
</evidence>
<evidence type="ECO:0000256" key="4">
    <source>
        <dbReference type="ARBA" id="ARBA00022597"/>
    </source>
</evidence>
<accession>A0A6L5X818</accession>
<evidence type="ECO:0000256" key="8">
    <source>
        <dbReference type="ARBA" id="ARBA00022967"/>
    </source>
</evidence>
<evidence type="ECO:0000256" key="9">
    <source>
        <dbReference type="ARBA" id="ARBA00023136"/>
    </source>
</evidence>
<keyword evidence="6" id="KW-0547">Nucleotide-binding</keyword>
<keyword evidence="12" id="KW-1185">Reference proteome</keyword>
<keyword evidence="9" id="KW-0472">Membrane</keyword>
<dbReference type="AlphaFoldDB" id="A0A6L5X818"/>
<evidence type="ECO:0000256" key="3">
    <source>
        <dbReference type="ARBA" id="ARBA00022475"/>
    </source>
</evidence>
<dbReference type="InterPro" id="IPR003439">
    <property type="entry name" value="ABC_transporter-like_ATP-bd"/>
</dbReference>
<dbReference type="FunFam" id="3.40.50.300:FF:000127">
    <property type="entry name" value="Ribose import ATP-binding protein RbsA"/>
    <property type="match status" value="1"/>
</dbReference>
<keyword evidence="5" id="KW-0677">Repeat</keyword>
<dbReference type="CDD" id="cd03216">
    <property type="entry name" value="ABC_Carb_Monos_I"/>
    <property type="match status" value="1"/>
</dbReference>
<dbReference type="Pfam" id="PF00005">
    <property type="entry name" value="ABC_tran"/>
    <property type="match status" value="2"/>
</dbReference>
<organism evidence="11 12">
    <name type="scientific">Porcincola intestinalis</name>
    <dbReference type="NCBI Taxonomy" id="2606632"/>
    <lineage>
        <taxon>Bacteria</taxon>
        <taxon>Bacillati</taxon>
        <taxon>Bacillota</taxon>
        <taxon>Clostridia</taxon>
        <taxon>Lachnospirales</taxon>
        <taxon>Lachnospiraceae</taxon>
        <taxon>Porcincola</taxon>
    </lineage>
</organism>
<dbReference type="CDD" id="cd03215">
    <property type="entry name" value="ABC_Carb_Monos_II"/>
    <property type="match status" value="1"/>
</dbReference>
<dbReference type="Gene3D" id="3.40.50.300">
    <property type="entry name" value="P-loop containing nucleotide triphosphate hydrolases"/>
    <property type="match status" value="2"/>
</dbReference>
<dbReference type="PROSITE" id="PS50893">
    <property type="entry name" value="ABC_TRANSPORTER_2"/>
    <property type="match status" value="2"/>
</dbReference>
<keyword evidence="3" id="KW-1003">Cell membrane</keyword>